<protein>
    <submittedName>
        <fullName evidence="1">Uncharacterized protein</fullName>
    </submittedName>
</protein>
<dbReference type="Proteomes" id="UP000243459">
    <property type="component" value="Chromosome 2"/>
</dbReference>
<name>A0A5P1FKZ6_ASPOF</name>
<accession>A0A5P1FKZ6</accession>
<dbReference type="AlphaFoldDB" id="A0A5P1FKZ6"/>
<proteinExistence type="predicted"/>
<gene>
    <name evidence="1" type="ORF">A4U43_C02F4720</name>
</gene>
<dbReference type="EMBL" id="CM007382">
    <property type="protein sequence ID" value="ONK77260.1"/>
    <property type="molecule type" value="Genomic_DNA"/>
</dbReference>
<reference evidence="2" key="1">
    <citation type="journal article" date="2017" name="Nat. Commun.">
        <title>The asparagus genome sheds light on the origin and evolution of a young Y chromosome.</title>
        <authorList>
            <person name="Harkess A."/>
            <person name="Zhou J."/>
            <person name="Xu C."/>
            <person name="Bowers J.E."/>
            <person name="Van der Hulst R."/>
            <person name="Ayyampalayam S."/>
            <person name="Mercati F."/>
            <person name="Riccardi P."/>
            <person name="McKain M.R."/>
            <person name="Kakrana A."/>
            <person name="Tang H."/>
            <person name="Ray J."/>
            <person name="Groenendijk J."/>
            <person name="Arikit S."/>
            <person name="Mathioni S.M."/>
            <person name="Nakano M."/>
            <person name="Shan H."/>
            <person name="Telgmann-Rauber A."/>
            <person name="Kanno A."/>
            <person name="Yue Z."/>
            <person name="Chen H."/>
            <person name="Li W."/>
            <person name="Chen Y."/>
            <person name="Xu X."/>
            <person name="Zhang Y."/>
            <person name="Luo S."/>
            <person name="Chen H."/>
            <person name="Gao J."/>
            <person name="Mao Z."/>
            <person name="Pires J.C."/>
            <person name="Luo M."/>
            <person name="Kudrna D."/>
            <person name="Wing R.A."/>
            <person name="Meyers B.C."/>
            <person name="Yi K."/>
            <person name="Kong H."/>
            <person name="Lavrijsen P."/>
            <person name="Sunseri F."/>
            <person name="Falavigna A."/>
            <person name="Ye Y."/>
            <person name="Leebens-Mack J.H."/>
            <person name="Chen G."/>
        </authorList>
    </citation>
    <scope>NUCLEOTIDE SEQUENCE [LARGE SCALE GENOMIC DNA]</scope>
    <source>
        <strain evidence="2">cv. DH0086</strain>
    </source>
</reference>
<evidence type="ECO:0000313" key="2">
    <source>
        <dbReference type="Proteomes" id="UP000243459"/>
    </source>
</evidence>
<keyword evidence="2" id="KW-1185">Reference proteome</keyword>
<organism evidence="1 2">
    <name type="scientific">Asparagus officinalis</name>
    <name type="common">Garden asparagus</name>
    <dbReference type="NCBI Taxonomy" id="4686"/>
    <lineage>
        <taxon>Eukaryota</taxon>
        <taxon>Viridiplantae</taxon>
        <taxon>Streptophyta</taxon>
        <taxon>Embryophyta</taxon>
        <taxon>Tracheophyta</taxon>
        <taxon>Spermatophyta</taxon>
        <taxon>Magnoliopsida</taxon>
        <taxon>Liliopsida</taxon>
        <taxon>Asparagales</taxon>
        <taxon>Asparagaceae</taxon>
        <taxon>Asparagoideae</taxon>
        <taxon>Asparagus</taxon>
    </lineage>
</organism>
<sequence>MQALASTHDFLLLPKREREVDIGATFERAAKRARREEATIDADTREGQVVADPSPNLGATLSITESIPPTLDVLVPLDQLTVLEGSCLFVLCPVIKLKSPTLYLSPLNTGTTEMIALVPSDGGEEKEELLDYSGRDDLAFRRSSILDSSVEDLEITSSLPVQMPSATTLRISAC</sequence>
<dbReference type="Gramene" id="ONK77260">
    <property type="protein sequence ID" value="ONK77260"/>
    <property type="gene ID" value="A4U43_C02F4720"/>
</dbReference>
<evidence type="ECO:0000313" key="1">
    <source>
        <dbReference type="EMBL" id="ONK77260.1"/>
    </source>
</evidence>